<dbReference type="InterPro" id="IPR000691">
    <property type="entry name" value="Prot_inh_I16_SSI"/>
</dbReference>
<dbReference type="EMBL" id="LLZU01000010">
    <property type="protein sequence ID" value="KRV49862.1"/>
    <property type="molecule type" value="Genomic_DNA"/>
</dbReference>
<dbReference type="InterPro" id="IPR036819">
    <property type="entry name" value="Subtilisin_inhibitor-like_sf"/>
</dbReference>
<gene>
    <name evidence="11" type="ORF">AQ490_19500</name>
</gene>
<evidence type="ECO:0000313" key="11">
    <source>
        <dbReference type="EMBL" id="KRV49862.1"/>
    </source>
</evidence>
<evidence type="ECO:0000256" key="6">
    <source>
        <dbReference type="ARBA" id="ARBA00022900"/>
    </source>
</evidence>
<dbReference type="Proteomes" id="UP000050867">
    <property type="component" value="Unassembled WGS sequence"/>
</dbReference>
<dbReference type="PRINTS" id="PR00294">
    <property type="entry name" value="SSBTLNINHBTR"/>
</dbReference>
<organism evidence="11 12">
    <name type="scientific">Wenjunlia vitaminophila</name>
    <name type="common">Streptomyces vitaminophilus</name>
    <dbReference type="NCBI Taxonomy" id="76728"/>
    <lineage>
        <taxon>Bacteria</taxon>
        <taxon>Bacillati</taxon>
        <taxon>Actinomycetota</taxon>
        <taxon>Actinomycetes</taxon>
        <taxon>Kitasatosporales</taxon>
        <taxon>Streptomycetaceae</taxon>
        <taxon>Wenjunlia</taxon>
    </lineage>
</organism>
<proteinExistence type="inferred from homology"/>
<feature type="signal peptide" evidence="9">
    <location>
        <begin position="1"/>
        <end position="22"/>
    </location>
</feature>
<comment type="subcellular location">
    <subcellularLocation>
        <location evidence="1">Secreted</location>
    </subcellularLocation>
</comment>
<evidence type="ECO:0000256" key="8">
    <source>
        <dbReference type="RuleBase" id="RU003471"/>
    </source>
</evidence>
<evidence type="ECO:0000259" key="10">
    <source>
        <dbReference type="Pfam" id="PF00720"/>
    </source>
</evidence>
<keyword evidence="7" id="KW-1015">Disulfide bond</keyword>
<dbReference type="GO" id="GO:0005576">
    <property type="term" value="C:extracellular region"/>
    <property type="evidence" value="ECO:0007669"/>
    <property type="project" value="UniProtKB-SubCell"/>
</dbReference>
<dbReference type="eggNOG" id="ENOG50333FU">
    <property type="taxonomic scope" value="Bacteria"/>
</dbReference>
<dbReference type="Gene3D" id="3.30.350.10">
    <property type="entry name" value="Subtilisin inhibitor-like"/>
    <property type="match status" value="1"/>
</dbReference>
<dbReference type="InterPro" id="IPR023549">
    <property type="entry name" value="Subtilisin_inhibitor"/>
</dbReference>
<name>A0A0T6LUY3_WENVI</name>
<evidence type="ECO:0000256" key="1">
    <source>
        <dbReference type="ARBA" id="ARBA00004613"/>
    </source>
</evidence>
<keyword evidence="4" id="KW-0964">Secreted</keyword>
<evidence type="ECO:0000256" key="2">
    <source>
        <dbReference type="ARBA" id="ARBA00010472"/>
    </source>
</evidence>
<keyword evidence="12" id="KW-1185">Reference proteome</keyword>
<keyword evidence="6 8" id="KW-0722">Serine protease inhibitor</keyword>
<evidence type="ECO:0000256" key="3">
    <source>
        <dbReference type="ARBA" id="ARBA00011738"/>
    </source>
</evidence>
<evidence type="ECO:0000256" key="7">
    <source>
        <dbReference type="ARBA" id="ARBA00023157"/>
    </source>
</evidence>
<dbReference type="SUPFAM" id="SSF55399">
    <property type="entry name" value="Subtilisin inhibitor"/>
    <property type="match status" value="1"/>
</dbReference>
<evidence type="ECO:0000256" key="4">
    <source>
        <dbReference type="ARBA" id="ARBA00022525"/>
    </source>
</evidence>
<reference evidence="11 12" key="1">
    <citation type="submission" date="2015-10" db="EMBL/GenBank/DDBJ databases">
        <title>Draft genome sequence of pyrrolomycin-producing Streptomyces vitaminophilus.</title>
        <authorList>
            <person name="Graham D.E."/>
            <person name="Mahan K.M."/>
            <person name="Klingeman D.M."/>
            <person name="Hettich R.L."/>
            <person name="Parry R.J."/>
        </authorList>
    </citation>
    <scope>NUCLEOTIDE SEQUENCE [LARGE SCALE GENOMIC DNA]</scope>
    <source>
        <strain evidence="11 12">ATCC 31673</strain>
    </source>
</reference>
<comment type="subunit">
    <text evidence="3">Homodimer.</text>
</comment>
<evidence type="ECO:0000256" key="5">
    <source>
        <dbReference type="ARBA" id="ARBA00022690"/>
    </source>
</evidence>
<comment type="similarity">
    <text evidence="2 8">Belongs to the protease inhibitor I16 (SSI) family.</text>
</comment>
<feature type="chain" id="PRO_5039124913" description="Subtilisin inhibitor domain-containing protein" evidence="9">
    <location>
        <begin position="23"/>
        <end position="139"/>
    </location>
</feature>
<evidence type="ECO:0000256" key="9">
    <source>
        <dbReference type="SAM" id="SignalP"/>
    </source>
</evidence>
<keyword evidence="9" id="KW-0732">Signal</keyword>
<dbReference type="GO" id="GO:0004867">
    <property type="term" value="F:serine-type endopeptidase inhibitor activity"/>
    <property type="evidence" value="ECO:0007669"/>
    <property type="project" value="UniProtKB-KW"/>
</dbReference>
<comment type="caution">
    <text evidence="11">The sequence shown here is derived from an EMBL/GenBank/DDBJ whole genome shotgun (WGS) entry which is preliminary data.</text>
</comment>
<dbReference type="STRING" id="76728.AQ490_19500"/>
<accession>A0A0T6LUY3</accession>
<sequence length="139" mass="14733">MTRRIRQAVVAAVVGVVTTGVALPSTSAARAHDHQGRLWLSVVRGADPDGHERVWAVLTCGPDGGTHPDARAGCDALRAVDGDLTAVEPTSRFCTRIYAPVIAEAMGTWDGRAVRYRATFPNRCEMEAGTGPLFAFGDA</sequence>
<feature type="domain" description="Subtilisin inhibitor" evidence="10">
    <location>
        <begin position="37"/>
        <end position="122"/>
    </location>
</feature>
<keyword evidence="5 8" id="KW-0646">Protease inhibitor</keyword>
<protein>
    <recommendedName>
        <fullName evidence="10">Subtilisin inhibitor domain-containing protein</fullName>
    </recommendedName>
</protein>
<dbReference type="Pfam" id="PF00720">
    <property type="entry name" value="SSI"/>
    <property type="match status" value="1"/>
</dbReference>
<evidence type="ECO:0000313" key="12">
    <source>
        <dbReference type="Proteomes" id="UP000050867"/>
    </source>
</evidence>
<dbReference type="AlphaFoldDB" id="A0A0T6LUY3"/>